<accession>A0A8R1IZR2</accession>
<dbReference type="AlphaFoldDB" id="A0A8R1IZR2"/>
<protein>
    <submittedName>
        <fullName evidence="3">Retrotrans_gag domain-containing protein</fullName>
    </submittedName>
</protein>
<feature type="compositionally biased region" description="Polar residues" evidence="1">
    <location>
        <begin position="180"/>
        <end position="196"/>
    </location>
</feature>
<evidence type="ECO:0000313" key="4">
    <source>
        <dbReference type="Proteomes" id="UP000005237"/>
    </source>
</evidence>
<dbReference type="InterPro" id="IPR005162">
    <property type="entry name" value="Retrotrans_gag_dom"/>
</dbReference>
<keyword evidence="4" id="KW-1185">Reference proteome</keyword>
<organism evidence="3 4">
    <name type="scientific">Caenorhabditis japonica</name>
    <dbReference type="NCBI Taxonomy" id="281687"/>
    <lineage>
        <taxon>Eukaryota</taxon>
        <taxon>Metazoa</taxon>
        <taxon>Ecdysozoa</taxon>
        <taxon>Nematoda</taxon>
        <taxon>Chromadorea</taxon>
        <taxon>Rhabditida</taxon>
        <taxon>Rhabditina</taxon>
        <taxon>Rhabditomorpha</taxon>
        <taxon>Rhabditoidea</taxon>
        <taxon>Rhabditidae</taxon>
        <taxon>Peloderinae</taxon>
        <taxon>Caenorhabditis</taxon>
    </lineage>
</organism>
<feature type="compositionally biased region" description="Low complexity" evidence="1">
    <location>
        <begin position="162"/>
        <end position="179"/>
    </location>
</feature>
<proteinExistence type="predicted"/>
<feature type="region of interest" description="Disordered" evidence="1">
    <location>
        <begin position="152"/>
        <end position="242"/>
    </location>
</feature>
<evidence type="ECO:0000313" key="3">
    <source>
        <dbReference type="EnsemblMetazoa" id="CJA41652b.1"/>
    </source>
</evidence>
<feature type="domain" description="Retrotransposon gag" evidence="2">
    <location>
        <begin position="298"/>
        <end position="393"/>
    </location>
</feature>
<reference evidence="3" key="2">
    <citation type="submission" date="2022-06" db="UniProtKB">
        <authorList>
            <consortium name="EnsemblMetazoa"/>
        </authorList>
    </citation>
    <scope>IDENTIFICATION</scope>
    <source>
        <strain evidence="3">DF5081</strain>
    </source>
</reference>
<feature type="compositionally biased region" description="Low complexity" evidence="1">
    <location>
        <begin position="225"/>
        <end position="239"/>
    </location>
</feature>
<dbReference type="Pfam" id="PF03732">
    <property type="entry name" value="Retrotrans_gag"/>
    <property type="match status" value="1"/>
</dbReference>
<dbReference type="PANTHER" id="PTHR33223:SF6">
    <property type="entry name" value="CCHC-TYPE DOMAIN-CONTAINING PROTEIN"/>
    <property type="match status" value="1"/>
</dbReference>
<dbReference type="PANTHER" id="PTHR33223">
    <property type="entry name" value="CCHC-TYPE DOMAIN-CONTAINING PROTEIN"/>
    <property type="match status" value="1"/>
</dbReference>
<sequence>MEETIQSPDDNGVGMASLLALASLPPNPALPASETNQPNKPPKNTASLLVLTAPFANSANQNQNDNSPTSPDFIQLNTDQCLSDVHTVTRLCGAHLITLRESVILDLQDIHIKMNEITTATADRFDVLETRMQTFEGKTGVYSGIPIPFHNFGPLRQDSTAEQPLNQNQSESQNQNSNETPRASNSGSSGHSFVNSPINNQPPNAVPQVPSTPQADTPLPGRVMKNPNATPVAPPTATRAKTRPSESFYVGVLGLKMSASIPIFSGAPHENFSSFVRSFSDHANATRTPLSAEDKRAVFLTYLSDFARDKAEELIETNPNATFEEVRDFLKLTFQDPTRAEMERQHLRQCQQRAEESVDAFSARVRKLAQSAYMDKSREFIQDKAKEAFVDGLLFNLKFHVKGEGPKSFQDALNSAIKFELLLSEAAKSNTIVPQGLSIVPADIRPLLAIRNRHTPQPEVMRVTSAADKVILQGSSLAPIENNQTIQQLRDGLHASQVQVKALIQRNSELSSSTTCPETNRRSVLSYTAVPGRLITVLTLATLFTHAAAFSPQICMPHSPETYSAFFSEAR</sequence>
<name>A0A8R1IZR2_CAEJA</name>
<feature type="region of interest" description="Disordered" evidence="1">
    <location>
        <begin position="1"/>
        <end position="45"/>
    </location>
</feature>
<evidence type="ECO:0000256" key="1">
    <source>
        <dbReference type="SAM" id="MobiDB-lite"/>
    </source>
</evidence>
<feature type="compositionally biased region" description="Low complexity" evidence="1">
    <location>
        <begin position="197"/>
        <end position="209"/>
    </location>
</feature>
<dbReference type="EnsemblMetazoa" id="CJA41652b.1">
    <property type="protein sequence ID" value="CJA41652b.1"/>
    <property type="gene ID" value="WBGene00217500"/>
</dbReference>
<feature type="compositionally biased region" description="Polar residues" evidence="1">
    <location>
        <begin position="34"/>
        <end position="45"/>
    </location>
</feature>
<evidence type="ECO:0000259" key="2">
    <source>
        <dbReference type="Pfam" id="PF03732"/>
    </source>
</evidence>
<dbReference type="Proteomes" id="UP000005237">
    <property type="component" value="Unassembled WGS sequence"/>
</dbReference>
<reference evidence="4" key="1">
    <citation type="submission" date="2010-08" db="EMBL/GenBank/DDBJ databases">
        <authorList>
            <consortium name="Caenorhabditis japonica Sequencing Consortium"/>
            <person name="Wilson R.K."/>
        </authorList>
    </citation>
    <scope>NUCLEOTIDE SEQUENCE [LARGE SCALE GENOMIC DNA]</scope>
    <source>
        <strain evidence="4">DF5081</strain>
    </source>
</reference>